<evidence type="ECO:0000313" key="2">
    <source>
        <dbReference type="EMBL" id="PAV15635.1"/>
    </source>
</evidence>
<accession>A0A286U7U4</accession>
<reference evidence="2 3" key="1">
    <citation type="journal article" date="2017" name="Mol. Ecol.">
        <title>Comparative and population genomic landscape of Phellinus noxius: A hypervariable fungus causing root rot in trees.</title>
        <authorList>
            <person name="Chung C.L."/>
            <person name="Lee T.J."/>
            <person name="Akiba M."/>
            <person name="Lee H.H."/>
            <person name="Kuo T.H."/>
            <person name="Liu D."/>
            <person name="Ke H.M."/>
            <person name="Yokoi T."/>
            <person name="Roa M.B."/>
            <person name="Lu M.J."/>
            <person name="Chang Y.Y."/>
            <person name="Ann P.J."/>
            <person name="Tsai J.N."/>
            <person name="Chen C.Y."/>
            <person name="Tzean S.S."/>
            <person name="Ota Y."/>
            <person name="Hattori T."/>
            <person name="Sahashi N."/>
            <person name="Liou R.F."/>
            <person name="Kikuchi T."/>
            <person name="Tsai I.J."/>
        </authorList>
    </citation>
    <scope>NUCLEOTIDE SEQUENCE [LARGE SCALE GENOMIC DNA]</scope>
    <source>
        <strain evidence="2 3">FFPRI411160</strain>
    </source>
</reference>
<dbReference type="EMBL" id="NBII01000009">
    <property type="protein sequence ID" value="PAV15635.1"/>
    <property type="molecule type" value="Genomic_DNA"/>
</dbReference>
<name>A0A286U7U4_9AGAM</name>
<organism evidence="2 3">
    <name type="scientific">Pyrrhoderma noxium</name>
    <dbReference type="NCBI Taxonomy" id="2282107"/>
    <lineage>
        <taxon>Eukaryota</taxon>
        <taxon>Fungi</taxon>
        <taxon>Dikarya</taxon>
        <taxon>Basidiomycota</taxon>
        <taxon>Agaricomycotina</taxon>
        <taxon>Agaricomycetes</taxon>
        <taxon>Hymenochaetales</taxon>
        <taxon>Hymenochaetaceae</taxon>
        <taxon>Pyrrhoderma</taxon>
    </lineage>
</organism>
<sequence length="364" mass="40943">MNKQTLKRPPKFGEGFDIKRPRTEPLKEVTGGDKDPLGGLFCGSDFNTKLAPPVLREKKPWSKTILTGAKELKPVLQNKDRTLMQSKNKATRTFLSPRPPPVPLSSSETKLVKQKELERPYKLPAPGIPPIEAKKDQEMFLRKVVPFHKLMTPILDISKTSTHKMKPVPSPNFDLSNVSRKPANMVSMTALEPPKFDLPEAGEDESKEKVELKRGLEVSPHKVNGRVKRFVRGGLAELAHQQINRSNTSLVLWRKELQGYGSRTGRLRPDLRLQIVDVTQVSRNMHPRSNDADSVRSILAICETGEEKKRQKVSFFFSPGQDSGNNFSEVKLVKGTEVLVWKPWSECGTGDNAVLFCSRFVVMT</sequence>
<keyword evidence="3" id="KW-1185">Reference proteome</keyword>
<comment type="caution">
    <text evidence="2">The sequence shown here is derived from an EMBL/GenBank/DDBJ whole genome shotgun (WGS) entry which is preliminary data.</text>
</comment>
<feature type="region of interest" description="Disordered" evidence="1">
    <location>
        <begin position="92"/>
        <end position="111"/>
    </location>
</feature>
<protein>
    <submittedName>
        <fullName evidence="2">Uncharacterized protein</fullName>
    </submittedName>
</protein>
<proteinExistence type="predicted"/>
<feature type="compositionally biased region" description="Basic residues" evidence="1">
    <location>
        <begin position="1"/>
        <end position="10"/>
    </location>
</feature>
<gene>
    <name evidence="2" type="ORF">PNOK_0849300</name>
</gene>
<dbReference type="InParanoid" id="A0A286U7U4"/>
<feature type="compositionally biased region" description="Basic and acidic residues" evidence="1">
    <location>
        <begin position="14"/>
        <end position="36"/>
    </location>
</feature>
<dbReference type="AlphaFoldDB" id="A0A286U7U4"/>
<evidence type="ECO:0000256" key="1">
    <source>
        <dbReference type="SAM" id="MobiDB-lite"/>
    </source>
</evidence>
<feature type="region of interest" description="Disordered" evidence="1">
    <location>
        <begin position="1"/>
        <end position="38"/>
    </location>
</feature>
<evidence type="ECO:0000313" key="3">
    <source>
        <dbReference type="Proteomes" id="UP000217199"/>
    </source>
</evidence>
<dbReference type="Proteomes" id="UP000217199">
    <property type="component" value="Unassembled WGS sequence"/>
</dbReference>
<dbReference type="STRING" id="2282107.A0A286U7U4"/>